<feature type="region of interest" description="Disordered" evidence="14">
    <location>
        <begin position="352"/>
        <end position="379"/>
    </location>
</feature>
<evidence type="ECO:0000256" key="14">
    <source>
        <dbReference type="SAM" id="MobiDB-lite"/>
    </source>
</evidence>
<evidence type="ECO:0000256" key="8">
    <source>
        <dbReference type="ARBA" id="ARBA00022692"/>
    </source>
</evidence>
<comment type="function">
    <text evidence="13">Mediates both low-affinity uptake and efflux of sugar across the membrane.</text>
</comment>
<feature type="compositionally biased region" description="Basic and acidic residues" evidence="14">
    <location>
        <begin position="368"/>
        <end position="379"/>
    </location>
</feature>
<reference evidence="17" key="1">
    <citation type="submission" date="2022-11" db="UniProtKB">
        <authorList>
            <consortium name="WormBaseParasite"/>
        </authorList>
    </citation>
    <scope>IDENTIFICATION</scope>
</reference>
<evidence type="ECO:0000256" key="2">
    <source>
        <dbReference type="ARBA" id="ARBA00004653"/>
    </source>
</evidence>
<dbReference type="GO" id="GO:0005886">
    <property type="term" value="C:plasma membrane"/>
    <property type="evidence" value="ECO:0007669"/>
    <property type="project" value="UniProtKB-SubCell"/>
</dbReference>
<feature type="transmembrane region" description="Helical" evidence="15">
    <location>
        <begin position="192"/>
        <end position="213"/>
    </location>
</feature>
<dbReference type="GO" id="GO:0000139">
    <property type="term" value="C:Golgi membrane"/>
    <property type="evidence" value="ECO:0007669"/>
    <property type="project" value="UniProtKB-SubCell"/>
</dbReference>
<evidence type="ECO:0000256" key="5">
    <source>
        <dbReference type="ARBA" id="ARBA00022448"/>
    </source>
</evidence>
<evidence type="ECO:0000256" key="15">
    <source>
        <dbReference type="SAM" id="Phobius"/>
    </source>
</evidence>
<name>A0A915BLA8_PARUN</name>
<evidence type="ECO:0000256" key="9">
    <source>
        <dbReference type="ARBA" id="ARBA00022737"/>
    </source>
</evidence>
<organism evidence="16 17">
    <name type="scientific">Parascaris univalens</name>
    <name type="common">Nematode worm</name>
    <dbReference type="NCBI Taxonomy" id="6257"/>
    <lineage>
        <taxon>Eukaryota</taxon>
        <taxon>Metazoa</taxon>
        <taxon>Ecdysozoa</taxon>
        <taxon>Nematoda</taxon>
        <taxon>Chromadorea</taxon>
        <taxon>Rhabditida</taxon>
        <taxon>Spirurina</taxon>
        <taxon>Ascaridomorpha</taxon>
        <taxon>Ascaridoidea</taxon>
        <taxon>Ascarididae</taxon>
        <taxon>Parascaris</taxon>
    </lineage>
</organism>
<evidence type="ECO:0000256" key="1">
    <source>
        <dbReference type="ARBA" id="ARBA00004651"/>
    </source>
</evidence>
<keyword evidence="11" id="KW-0333">Golgi apparatus</keyword>
<feature type="transmembrane region" description="Helical" evidence="15">
    <location>
        <begin position="130"/>
        <end position="153"/>
    </location>
</feature>
<evidence type="ECO:0000313" key="16">
    <source>
        <dbReference type="Proteomes" id="UP000887569"/>
    </source>
</evidence>
<comment type="similarity">
    <text evidence="3">Belongs to the SWEET sugar transporter family.</text>
</comment>
<dbReference type="GO" id="GO:0051119">
    <property type="term" value="F:sugar transmembrane transporter activity"/>
    <property type="evidence" value="ECO:0007669"/>
    <property type="project" value="InterPro"/>
</dbReference>
<keyword evidence="9" id="KW-0677">Repeat</keyword>
<feature type="transmembrane region" description="Helical" evidence="15">
    <location>
        <begin position="12"/>
        <end position="38"/>
    </location>
</feature>
<evidence type="ECO:0000256" key="3">
    <source>
        <dbReference type="ARBA" id="ARBA00007809"/>
    </source>
</evidence>
<evidence type="ECO:0000256" key="10">
    <source>
        <dbReference type="ARBA" id="ARBA00022989"/>
    </source>
</evidence>
<dbReference type="InterPro" id="IPR047664">
    <property type="entry name" value="SWEET"/>
</dbReference>
<keyword evidence="7" id="KW-0762">Sugar transport</keyword>
<dbReference type="InterPro" id="IPR004316">
    <property type="entry name" value="SWEET_rpt"/>
</dbReference>
<feature type="transmembrane region" description="Helical" evidence="15">
    <location>
        <begin position="77"/>
        <end position="98"/>
    </location>
</feature>
<evidence type="ECO:0000256" key="6">
    <source>
        <dbReference type="ARBA" id="ARBA00022475"/>
    </source>
</evidence>
<keyword evidence="12 15" id="KW-0472">Membrane</keyword>
<protein>
    <recommendedName>
        <fullName evidence="4">Sugar transporter SWEET1</fullName>
    </recommendedName>
</protein>
<dbReference type="PANTHER" id="PTHR10791">
    <property type="entry name" value="RAG1-ACTIVATING PROTEIN 1"/>
    <property type="match status" value="1"/>
</dbReference>
<dbReference type="Pfam" id="PF03083">
    <property type="entry name" value="MtN3_slv"/>
    <property type="match status" value="2"/>
</dbReference>
<keyword evidence="8 15" id="KW-0812">Transmembrane</keyword>
<evidence type="ECO:0000256" key="4">
    <source>
        <dbReference type="ARBA" id="ARBA00021741"/>
    </source>
</evidence>
<keyword evidence="16" id="KW-1185">Reference proteome</keyword>
<evidence type="ECO:0000313" key="17">
    <source>
        <dbReference type="WBParaSite" id="PgR045_g053_t01"/>
    </source>
</evidence>
<dbReference type="WBParaSite" id="PgR045_g053_t01">
    <property type="protein sequence ID" value="PgR045_g053_t01"/>
    <property type="gene ID" value="PgR045_g053"/>
</dbReference>
<dbReference type="PANTHER" id="PTHR10791:SF246">
    <property type="entry name" value="SUGAR TRANSPORTER SWEET1"/>
    <property type="match status" value="1"/>
</dbReference>
<dbReference type="Proteomes" id="UP000887569">
    <property type="component" value="Unplaced"/>
</dbReference>
<dbReference type="FunFam" id="1.20.1280.290:FF:000004">
    <property type="entry name" value="Sugar transporter SWEET"/>
    <property type="match status" value="1"/>
</dbReference>
<dbReference type="Gene3D" id="1.20.1280.290">
    <property type="match status" value="2"/>
</dbReference>
<evidence type="ECO:0000256" key="7">
    <source>
        <dbReference type="ARBA" id="ARBA00022597"/>
    </source>
</evidence>
<sequence>RLFVMFEIFTDGITLLNAISLLAFFTTVGLFFCGIGICRQVLKRRDTKEISGAPFMMGVVGGSCWWAYGYLKKDQTVLYVTSVQVVLYSSYLVFYWIMTKKKLMITLKVAAVVAICSGLYLMVHCFGMKVYHPLGVICLCLNVADFAAPLANFKYVIRKRSSQTLPLPLCVANFLVSNEWFIYGLLKDDFYLTLPNGVGAVFATISLVLFVMLPRKTGLRSPLLMLVDLILCRSHHNVENIEAGIAEVVYDELNDAGDKKTWSDRMIANVTGEFGNVLTKCAIKDQFAYSSKLSKASNIDTDTLSASSVTSDEATANNTVEPQICTAVAVATDVKKLQQLCRRLSSKLEPQQKVPVLKRAASAPNLTSRREEERGTTDL</sequence>
<accession>A0A915BLA8</accession>
<comment type="subcellular location">
    <subcellularLocation>
        <location evidence="1">Cell membrane</location>
        <topology evidence="1">Multi-pass membrane protein</topology>
    </subcellularLocation>
    <subcellularLocation>
        <location evidence="2">Golgi apparatus membrane</location>
        <topology evidence="2">Multi-pass membrane protein</topology>
    </subcellularLocation>
</comment>
<keyword evidence="10 15" id="KW-1133">Transmembrane helix</keyword>
<evidence type="ECO:0000256" key="13">
    <source>
        <dbReference type="ARBA" id="ARBA00055578"/>
    </source>
</evidence>
<evidence type="ECO:0000256" key="11">
    <source>
        <dbReference type="ARBA" id="ARBA00023034"/>
    </source>
</evidence>
<proteinExistence type="inferred from homology"/>
<keyword evidence="6" id="KW-1003">Cell membrane</keyword>
<feature type="transmembrane region" description="Helical" evidence="15">
    <location>
        <begin position="50"/>
        <end position="71"/>
    </location>
</feature>
<feature type="transmembrane region" description="Helical" evidence="15">
    <location>
        <begin position="105"/>
        <end position="124"/>
    </location>
</feature>
<evidence type="ECO:0000256" key="12">
    <source>
        <dbReference type="ARBA" id="ARBA00023136"/>
    </source>
</evidence>
<feature type="transmembrane region" description="Helical" evidence="15">
    <location>
        <begin position="165"/>
        <end position="186"/>
    </location>
</feature>
<keyword evidence="5" id="KW-0813">Transport</keyword>
<dbReference type="FunFam" id="1.20.1280.290:FF:000010">
    <property type="entry name" value="Sugar transporter SWEET"/>
    <property type="match status" value="1"/>
</dbReference>
<dbReference type="AlphaFoldDB" id="A0A915BLA8"/>